<dbReference type="EMBL" id="FNRL01000003">
    <property type="protein sequence ID" value="SEA14148.1"/>
    <property type="molecule type" value="Genomic_DNA"/>
</dbReference>
<protein>
    <submittedName>
        <fullName evidence="2">Trehalose utilisation</fullName>
    </submittedName>
</protein>
<dbReference type="AlphaFoldDB" id="A0A1H3YSV0"/>
<dbReference type="Gene3D" id="3.40.50.880">
    <property type="match status" value="1"/>
</dbReference>
<evidence type="ECO:0000313" key="2">
    <source>
        <dbReference type="EMBL" id="SEA14148.1"/>
    </source>
</evidence>
<evidence type="ECO:0000313" key="3">
    <source>
        <dbReference type="Proteomes" id="UP000199656"/>
    </source>
</evidence>
<dbReference type="InterPro" id="IPR029062">
    <property type="entry name" value="Class_I_gatase-like"/>
</dbReference>
<evidence type="ECO:0000259" key="1">
    <source>
        <dbReference type="Pfam" id="PF06283"/>
    </source>
</evidence>
<feature type="domain" description="ThuA-like" evidence="1">
    <location>
        <begin position="28"/>
        <end position="248"/>
    </location>
</feature>
<sequence length="257" mass="30032">MSFKKLLLYILIIVPVAGLAGAKPPKFRVLAFYNTRVEPDHVDFARDAIAYFQRLAAQKHFRFDTTTDWTKMNFQELKKYEVVVWLNFFPTTADQRNGFVEYMEHGGGWMGFHVAGYNDKYTQWPWFVQFMGGAVFYNNNWPPLPARLHVDPTSHPVTRHLPADYLSPANEWYQWEPSPRANKDIQVLVTLDPSNYPLGKKNLLTYGDIPVVWTNRRYHMLYLNMGHGDKIFTDSLQNKMYEDAIIWVGQQVSSSRK</sequence>
<dbReference type="STRING" id="408074.SAMN05660909_00929"/>
<accession>A0A1H3YSV0</accession>
<dbReference type="PANTHER" id="PTHR40469:SF2">
    <property type="entry name" value="GALACTOSE-BINDING DOMAIN-LIKE SUPERFAMILY PROTEIN"/>
    <property type="match status" value="1"/>
</dbReference>
<dbReference type="InterPro" id="IPR029010">
    <property type="entry name" value="ThuA-like"/>
</dbReference>
<dbReference type="Pfam" id="PF06283">
    <property type="entry name" value="ThuA"/>
    <property type="match status" value="1"/>
</dbReference>
<gene>
    <name evidence="2" type="ORF">SAMN05660909_00929</name>
</gene>
<dbReference type="PANTHER" id="PTHR40469">
    <property type="entry name" value="SECRETED GLYCOSYL HYDROLASE"/>
    <property type="match status" value="1"/>
</dbReference>
<dbReference type="OrthoDB" id="3296611at2"/>
<proteinExistence type="predicted"/>
<dbReference type="Proteomes" id="UP000199656">
    <property type="component" value="Unassembled WGS sequence"/>
</dbReference>
<dbReference type="RefSeq" id="WP_089759161.1">
    <property type="nucleotide sequence ID" value="NZ_BKAT01000002.1"/>
</dbReference>
<keyword evidence="3" id="KW-1185">Reference proteome</keyword>
<organism evidence="2 3">
    <name type="scientific">Chitinophaga terrae</name>
    <name type="common">ex Kim and Jung 2007</name>
    <dbReference type="NCBI Taxonomy" id="408074"/>
    <lineage>
        <taxon>Bacteria</taxon>
        <taxon>Pseudomonadati</taxon>
        <taxon>Bacteroidota</taxon>
        <taxon>Chitinophagia</taxon>
        <taxon>Chitinophagales</taxon>
        <taxon>Chitinophagaceae</taxon>
        <taxon>Chitinophaga</taxon>
    </lineage>
</organism>
<reference evidence="3" key="1">
    <citation type="submission" date="2016-10" db="EMBL/GenBank/DDBJ databases">
        <authorList>
            <person name="Varghese N."/>
            <person name="Submissions S."/>
        </authorList>
    </citation>
    <scope>NUCLEOTIDE SEQUENCE [LARGE SCALE GENOMIC DNA]</scope>
    <source>
        <strain evidence="3">DSM 23920</strain>
    </source>
</reference>
<dbReference type="SUPFAM" id="SSF52317">
    <property type="entry name" value="Class I glutamine amidotransferase-like"/>
    <property type="match status" value="1"/>
</dbReference>
<name>A0A1H3YSV0_9BACT</name>